<evidence type="ECO:0000313" key="5">
    <source>
        <dbReference type="Proteomes" id="UP000470876"/>
    </source>
</evidence>
<feature type="transmembrane region" description="Helical" evidence="1">
    <location>
        <begin position="141"/>
        <end position="159"/>
    </location>
</feature>
<dbReference type="InterPro" id="IPR010767">
    <property type="entry name" value="Phage_CGC-2007_Cje0229"/>
</dbReference>
<dbReference type="EMBL" id="JAAGUX010000011">
    <property type="protein sequence ID" value="NEW55793.1"/>
    <property type="molecule type" value="Genomic_DNA"/>
</dbReference>
<keyword evidence="1" id="KW-0472">Membrane</keyword>
<keyword evidence="1" id="KW-0812">Transmembrane</keyword>
<dbReference type="AlphaFoldDB" id="A0A6P1D880"/>
<reference evidence="4 5" key="1">
    <citation type="submission" date="2020-01" db="EMBL/GenBank/DDBJ databases">
        <title>Genetics and antimicrobial susceptibilities of Nocardia species isolated from the soil; a comparison with species isolated from humans.</title>
        <authorList>
            <person name="Carrasco G."/>
            <person name="Monzon S."/>
            <person name="Sansegundo M."/>
            <person name="Garcia E."/>
            <person name="Garrido N."/>
            <person name="Medina M.J."/>
            <person name="Villalon P."/>
            <person name="Ramirez-Arocha A.C."/>
            <person name="Jimenez P."/>
            <person name="Cuesta I."/>
            <person name="Valdezate S."/>
        </authorList>
    </citation>
    <scope>NUCLEOTIDE SEQUENCE [LARGE SCALE GENOMIC DNA]</scope>
    <source>
        <strain evidence="2 4">CNM20110639</strain>
        <strain evidence="3 5">CNM20110649</strain>
    </source>
</reference>
<proteinExistence type="predicted"/>
<protein>
    <submittedName>
        <fullName evidence="2">DUF1353 domain-containing protein</fullName>
    </submittedName>
</protein>
<name>A0A6P1D880_9NOCA</name>
<keyword evidence="1" id="KW-1133">Transmembrane helix</keyword>
<evidence type="ECO:0000256" key="1">
    <source>
        <dbReference type="SAM" id="Phobius"/>
    </source>
</evidence>
<comment type="caution">
    <text evidence="2">The sequence shown here is derived from an EMBL/GenBank/DDBJ whole genome shotgun (WGS) entry which is preliminary data.</text>
</comment>
<gene>
    <name evidence="2" type="ORF">GV789_14980</name>
    <name evidence="3" type="ORF">GV794_09025</name>
</gene>
<dbReference type="Proteomes" id="UP000468928">
    <property type="component" value="Unassembled WGS sequence"/>
</dbReference>
<evidence type="ECO:0000313" key="2">
    <source>
        <dbReference type="EMBL" id="NEW45741.1"/>
    </source>
</evidence>
<dbReference type="Pfam" id="PF07087">
    <property type="entry name" value="DUF1353"/>
    <property type="match status" value="1"/>
</dbReference>
<organism evidence="2 4">
    <name type="scientific">Nocardia cyriacigeorgica</name>
    <dbReference type="NCBI Taxonomy" id="135487"/>
    <lineage>
        <taxon>Bacteria</taxon>
        <taxon>Bacillati</taxon>
        <taxon>Actinomycetota</taxon>
        <taxon>Actinomycetes</taxon>
        <taxon>Mycobacteriales</taxon>
        <taxon>Nocardiaceae</taxon>
        <taxon>Nocardia</taxon>
    </lineage>
</organism>
<evidence type="ECO:0000313" key="4">
    <source>
        <dbReference type="Proteomes" id="UP000468928"/>
    </source>
</evidence>
<accession>A0A6P1D880</accession>
<evidence type="ECO:0000313" key="3">
    <source>
        <dbReference type="EMBL" id="NEW55793.1"/>
    </source>
</evidence>
<dbReference type="EMBL" id="JAAGUZ010000036">
    <property type="protein sequence ID" value="NEW45741.1"/>
    <property type="molecule type" value="Genomic_DNA"/>
</dbReference>
<dbReference type="Proteomes" id="UP000470876">
    <property type="component" value="Unassembled WGS sequence"/>
</dbReference>
<feature type="transmembrane region" description="Helical" evidence="1">
    <location>
        <begin position="117"/>
        <end position="135"/>
    </location>
</feature>
<sequence length="177" mass="20028">MPFADGAILVEELDEKFWRVAQPLEYRGATERFVVPEGFRTDFASVPRPVVWLIPRYGAYTKAAILHDYLLSSGAVSVADADGIFRRTLRELGVSVPRRWMMWAAVRFANRLRGATASDIALFLVVAVLSILFLAVPVLVVTVYLILFWFIELIAWAIFRMTRRRPEPAPAPDMKSA</sequence>
<dbReference type="RefSeq" id="WP_163825361.1">
    <property type="nucleotide sequence ID" value="NZ_JAAGUX010000011.1"/>
</dbReference>
<keyword evidence="5" id="KW-1185">Reference proteome</keyword>